<dbReference type="PANTHER" id="PTHR47802">
    <property type="entry name" value="GLYOXALASE FAMILY PROTEIN, EXPRESSED"/>
    <property type="match status" value="1"/>
</dbReference>
<dbReference type="AlphaFoldDB" id="A0ABD3BYC4"/>
<dbReference type="Gene3D" id="3.10.180.10">
    <property type="entry name" value="2,3-Dihydroxybiphenyl 1,2-Dioxygenase, domain 1"/>
    <property type="match status" value="1"/>
</dbReference>
<evidence type="ECO:0000256" key="1">
    <source>
        <dbReference type="SAM" id="MobiDB-lite"/>
    </source>
</evidence>
<gene>
    <name evidence="2" type="ORF">CASFOL_036567</name>
</gene>
<sequence length="259" mass="29159">MEVRLFSIFPQLCKPYVTSADLEEATWLRRGSGRLRLCGGSGGGDLASSRIGAAEVRSRTPRQFLHRIFGFEQVDSPKFDFGVIWLKLGSSLYLYLIERDPNSKLPEGPWSSPSSSMADPKNLPRGHHLCLCVPNFDSFVHTLKEKVINIHEKTQPDGKTKQALTAGRREQCQSDGGAKGRQQQGCHDGGLAAQGRFSGGVEPRWFMAVCEWRRDTIATEDFKSLEAQIKHLIWLEKLGLPDHCKEEDEDQIFNSDKNW</sequence>
<organism evidence="2 3">
    <name type="scientific">Castilleja foliolosa</name>
    <dbReference type="NCBI Taxonomy" id="1961234"/>
    <lineage>
        <taxon>Eukaryota</taxon>
        <taxon>Viridiplantae</taxon>
        <taxon>Streptophyta</taxon>
        <taxon>Embryophyta</taxon>
        <taxon>Tracheophyta</taxon>
        <taxon>Spermatophyta</taxon>
        <taxon>Magnoliopsida</taxon>
        <taxon>eudicotyledons</taxon>
        <taxon>Gunneridae</taxon>
        <taxon>Pentapetalae</taxon>
        <taxon>asterids</taxon>
        <taxon>lamiids</taxon>
        <taxon>Lamiales</taxon>
        <taxon>Orobanchaceae</taxon>
        <taxon>Pedicularideae</taxon>
        <taxon>Castillejinae</taxon>
        <taxon>Castilleja</taxon>
    </lineage>
</organism>
<evidence type="ECO:0000313" key="2">
    <source>
        <dbReference type="EMBL" id="KAL3621655.1"/>
    </source>
</evidence>
<dbReference type="Proteomes" id="UP001632038">
    <property type="component" value="Unassembled WGS sequence"/>
</dbReference>
<dbReference type="EMBL" id="JAVIJP010000066">
    <property type="protein sequence ID" value="KAL3621655.1"/>
    <property type="molecule type" value="Genomic_DNA"/>
</dbReference>
<reference evidence="3" key="1">
    <citation type="journal article" date="2024" name="IScience">
        <title>Strigolactones Initiate the Formation of Haustorium-like Structures in Castilleja.</title>
        <authorList>
            <person name="Buerger M."/>
            <person name="Peterson D."/>
            <person name="Chory J."/>
        </authorList>
    </citation>
    <scope>NUCLEOTIDE SEQUENCE [LARGE SCALE GENOMIC DNA]</scope>
</reference>
<dbReference type="SUPFAM" id="SSF54593">
    <property type="entry name" value="Glyoxalase/Bleomycin resistance protein/Dihydroxybiphenyl dioxygenase"/>
    <property type="match status" value="1"/>
</dbReference>
<proteinExistence type="predicted"/>
<evidence type="ECO:0000313" key="3">
    <source>
        <dbReference type="Proteomes" id="UP001632038"/>
    </source>
</evidence>
<dbReference type="InterPro" id="IPR029068">
    <property type="entry name" value="Glyas_Bleomycin-R_OHBP_Dase"/>
</dbReference>
<feature type="region of interest" description="Disordered" evidence="1">
    <location>
        <begin position="155"/>
        <end position="187"/>
    </location>
</feature>
<protein>
    <submittedName>
        <fullName evidence="2">Uncharacterized protein</fullName>
    </submittedName>
</protein>
<comment type="caution">
    <text evidence="2">The sequence shown here is derived from an EMBL/GenBank/DDBJ whole genome shotgun (WGS) entry which is preliminary data.</text>
</comment>
<accession>A0ABD3BYC4</accession>
<dbReference type="PANTHER" id="PTHR47802:SF1">
    <property type="entry name" value="GLYOXALASE FAMILY PROTEIN, EXPRESSED"/>
    <property type="match status" value="1"/>
</dbReference>
<name>A0ABD3BYC4_9LAMI</name>
<keyword evidence="3" id="KW-1185">Reference proteome</keyword>